<reference evidence="2" key="1">
    <citation type="journal article" date="2015" name="Nature">
        <title>Complex archaea that bridge the gap between prokaryotes and eukaryotes.</title>
        <authorList>
            <person name="Spang A."/>
            <person name="Saw J.H."/>
            <person name="Jorgensen S.L."/>
            <person name="Zaremba-Niedzwiedzka K."/>
            <person name="Martijn J."/>
            <person name="Lind A.E."/>
            <person name="van Eijk R."/>
            <person name="Schleper C."/>
            <person name="Guy L."/>
            <person name="Ettema T.J."/>
        </authorList>
    </citation>
    <scope>NUCLEOTIDE SEQUENCE</scope>
</reference>
<dbReference type="SUPFAM" id="SSF81271">
    <property type="entry name" value="TGS-like"/>
    <property type="match status" value="1"/>
</dbReference>
<feature type="domain" description="TGS" evidence="1">
    <location>
        <begin position="27"/>
        <end position="101"/>
    </location>
</feature>
<dbReference type="Gene3D" id="3.10.20.30">
    <property type="match status" value="1"/>
</dbReference>
<dbReference type="InterPro" id="IPR012675">
    <property type="entry name" value="Beta-grasp_dom_sf"/>
</dbReference>
<dbReference type="InterPro" id="IPR004095">
    <property type="entry name" value="TGS"/>
</dbReference>
<proteinExistence type="predicted"/>
<dbReference type="AlphaFoldDB" id="A0A0F8XB89"/>
<dbReference type="InterPro" id="IPR045001">
    <property type="entry name" value="DRG"/>
</dbReference>
<comment type="caution">
    <text evidence="2">The sequence shown here is derived from an EMBL/GenBank/DDBJ whole genome shotgun (WGS) entry which is preliminary data.</text>
</comment>
<accession>A0A0F8XB89</accession>
<gene>
    <name evidence="2" type="ORF">LCGC14_2967730</name>
</gene>
<dbReference type="CDD" id="cd01666">
    <property type="entry name" value="TGS_DRG"/>
    <property type="match status" value="1"/>
</dbReference>
<dbReference type="GO" id="GO:0003924">
    <property type="term" value="F:GTPase activity"/>
    <property type="evidence" value="ECO:0007669"/>
    <property type="project" value="InterPro"/>
</dbReference>
<dbReference type="PANTHER" id="PTHR43127">
    <property type="entry name" value="DEVELOPMENTALLY-REGULATED GTP-BINDING PROTEIN 2"/>
    <property type="match status" value="1"/>
</dbReference>
<evidence type="ECO:0000313" key="2">
    <source>
        <dbReference type="EMBL" id="KKK66078.1"/>
    </source>
</evidence>
<dbReference type="PROSITE" id="PS51880">
    <property type="entry name" value="TGS"/>
    <property type="match status" value="1"/>
</dbReference>
<dbReference type="InterPro" id="IPR012676">
    <property type="entry name" value="TGS-like"/>
</dbReference>
<protein>
    <recommendedName>
        <fullName evidence="1">TGS domain-containing protein</fullName>
    </recommendedName>
</protein>
<organism evidence="2">
    <name type="scientific">marine sediment metagenome</name>
    <dbReference type="NCBI Taxonomy" id="412755"/>
    <lineage>
        <taxon>unclassified sequences</taxon>
        <taxon>metagenomes</taxon>
        <taxon>ecological metagenomes</taxon>
    </lineage>
</organism>
<sequence length="102" mass="11390">MIASEIETVCAAFEGTAARHPELRQLDIIRIYSKKPGEKADMSDPFTLPAGSSVHDLAMSIHRELAEKLKSARIWGTGVYDGQKTQRNHVLNDKDIVELHFS</sequence>
<dbReference type="EMBL" id="LAZR01060252">
    <property type="protein sequence ID" value="KKK66078.1"/>
    <property type="molecule type" value="Genomic_DNA"/>
</dbReference>
<evidence type="ECO:0000259" key="1">
    <source>
        <dbReference type="PROSITE" id="PS51880"/>
    </source>
</evidence>
<name>A0A0F8XB89_9ZZZZ</name>
<dbReference type="GO" id="GO:0005525">
    <property type="term" value="F:GTP binding"/>
    <property type="evidence" value="ECO:0007669"/>
    <property type="project" value="InterPro"/>
</dbReference>
<dbReference type="Pfam" id="PF02824">
    <property type="entry name" value="TGS"/>
    <property type="match status" value="1"/>
</dbReference>